<evidence type="ECO:0000313" key="2">
    <source>
        <dbReference type="EMBL" id="MCS4159437.1"/>
    </source>
</evidence>
<dbReference type="Proteomes" id="UP001155110">
    <property type="component" value="Unassembled WGS sequence"/>
</dbReference>
<dbReference type="EMBL" id="JANTZM010000030">
    <property type="protein sequence ID" value="MCS4159437.1"/>
    <property type="molecule type" value="Genomic_DNA"/>
</dbReference>
<evidence type="ECO:0000256" key="1">
    <source>
        <dbReference type="SAM" id="Coils"/>
    </source>
</evidence>
<keyword evidence="1" id="KW-0175">Coiled coil</keyword>
<dbReference type="AlphaFoldDB" id="A0AAW5PBP1"/>
<name>A0AAW5PBP1_9BACT</name>
<evidence type="ECO:0000313" key="3">
    <source>
        <dbReference type="Proteomes" id="UP001155110"/>
    </source>
</evidence>
<feature type="coiled-coil region" evidence="1">
    <location>
        <begin position="1"/>
        <end position="31"/>
    </location>
</feature>
<accession>A0AAW5PBP1</accession>
<comment type="caution">
    <text evidence="2">The sequence shown here is derived from an EMBL/GenBank/DDBJ whole genome shotgun (WGS) entry which is preliminary data.</text>
</comment>
<sequence>MDIEIEGLDELENYFEQLEEKAKELEGENKVPFSELFDTSFMSEHTPHTDFVAFLEAGGFEVETQEDFEAIPEAELNEHIRETTELESWEEMQAAATEAWVAEQMDLG</sequence>
<dbReference type="RefSeq" id="WP_259060346.1">
    <property type="nucleotide sequence ID" value="NZ_JANTZM010000030.1"/>
</dbReference>
<proteinExistence type="predicted"/>
<protein>
    <submittedName>
        <fullName evidence="2">Uncharacterized protein</fullName>
    </submittedName>
</protein>
<reference evidence="2" key="1">
    <citation type="submission" date="2022-08" db="EMBL/GenBank/DDBJ databases">
        <title>Genomic Encyclopedia of Type Strains, Phase V (KMG-V): Genome sequencing to study the core and pangenomes of soil and plant-associated prokaryotes.</title>
        <authorList>
            <person name="Whitman W."/>
        </authorList>
    </citation>
    <scope>NUCLEOTIDE SEQUENCE</scope>
    <source>
        <strain evidence="2">SP3002</strain>
    </source>
</reference>
<gene>
    <name evidence="2" type="ORF">GGP99_003429</name>
</gene>
<organism evidence="2 3">
    <name type="scientific">Salinibacter ruber</name>
    <dbReference type="NCBI Taxonomy" id="146919"/>
    <lineage>
        <taxon>Bacteria</taxon>
        <taxon>Pseudomonadati</taxon>
        <taxon>Rhodothermota</taxon>
        <taxon>Rhodothermia</taxon>
        <taxon>Rhodothermales</taxon>
        <taxon>Salinibacteraceae</taxon>
        <taxon>Salinibacter</taxon>
    </lineage>
</organism>